<name>A0A382LCX2_9ZZZZ</name>
<dbReference type="AlphaFoldDB" id="A0A382LCX2"/>
<organism evidence="1">
    <name type="scientific">marine metagenome</name>
    <dbReference type="NCBI Taxonomy" id="408172"/>
    <lineage>
        <taxon>unclassified sequences</taxon>
        <taxon>metagenomes</taxon>
        <taxon>ecological metagenomes</taxon>
    </lineage>
</organism>
<sequence>LVYSSKSSRGRKELWREIIARI</sequence>
<evidence type="ECO:0000313" key="1">
    <source>
        <dbReference type="EMBL" id="SVC34658.1"/>
    </source>
</evidence>
<dbReference type="EMBL" id="UINC01086313">
    <property type="protein sequence ID" value="SVC34658.1"/>
    <property type="molecule type" value="Genomic_DNA"/>
</dbReference>
<feature type="non-terminal residue" evidence="1">
    <location>
        <position position="22"/>
    </location>
</feature>
<proteinExistence type="predicted"/>
<gene>
    <name evidence="1" type="ORF">METZ01_LOCUS287512</name>
</gene>
<reference evidence="1" key="1">
    <citation type="submission" date="2018-05" db="EMBL/GenBank/DDBJ databases">
        <authorList>
            <person name="Lanie J.A."/>
            <person name="Ng W.-L."/>
            <person name="Kazmierczak K.M."/>
            <person name="Andrzejewski T.M."/>
            <person name="Davidsen T.M."/>
            <person name="Wayne K.J."/>
            <person name="Tettelin H."/>
            <person name="Glass J.I."/>
            <person name="Rusch D."/>
            <person name="Podicherti R."/>
            <person name="Tsui H.-C.T."/>
            <person name="Winkler M.E."/>
        </authorList>
    </citation>
    <scope>NUCLEOTIDE SEQUENCE</scope>
</reference>
<feature type="non-terminal residue" evidence="1">
    <location>
        <position position="1"/>
    </location>
</feature>
<protein>
    <submittedName>
        <fullName evidence="1">Uncharacterized protein</fullName>
    </submittedName>
</protein>
<accession>A0A382LCX2</accession>